<sequence length="222" mass="23975">MCPKATSEGLVSSKLKAVLAVSSQMSLIRNGTGSAPSIGAQQGGQCLRAAGEKRCKDGMVQPQKPAGSVLELLQGSGTKTRGSQSAPGYGPEEGPLAAEIHNPLEAAVTAKVVEEMRGLYEKPVRLEECHMESIMSGQECYMESIMSGQEVEQIPVKILAAKAEINSYYMKREAEKFQAYRNGSYEYGNSVERQLTLQTRQKEVTKETGNIKKLGGSYATYA</sequence>
<evidence type="ECO:0000313" key="2">
    <source>
        <dbReference type="Proteomes" id="UP001066276"/>
    </source>
</evidence>
<keyword evidence="2" id="KW-1185">Reference proteome</keyword>
<reference evidence="1" key="1">
    <citation type="journal article" date="2022" name="bioRxiv">
        <title>Sequencing and chromosome-scale assembly of the giantPleurodeles waltlgenome.</title>
        <authorList>
            <person name="Brown T."/>
            <person name="Elewa A."/>
            <person name="Iarovenko S."/>
            <person name="Subramanian E."/>
            <person name="Araus A.J."/>
            <person name="Petzold A."/>
            <person name="Susuki M."/>
            <person name="Suzuki K.-i.T."/>
            <person name="Hayashi T."/>
            <person name="Toyoda A."/>
            <person name="Oliveira C."/>
            <person name="Osipova E."/>
            <person name="Leigh N.D."/>
            <person name="Simon A."/>
            <person name="Yun M.H."/>
        </authorList>
    </citation>
    <scope>NUCLEOTIDE SEQUENCE</scope>
    <source>
        <strain evidence="1">20211129_DDA</strain>
        <tissue evidence="1">Liver</tissue>
    </source>
</reference>
<gene>
    <name evidence="1" type="ORF">NDU88_004755</name>
</gene>
<evidence type="ECO:0000313" key="1">
    <source>
        <dbReference type="EMBL" id="KAJ1084609.1"/>
    </source>
</evidence>
<name>A0AAV7L163_PLEWA</name>
<dbReference type="EMBL" id="JANPWB010000016">
    <property type="protein sequence ID" value="KAJ1084609.1"/>
    <property type="molecule type" value="Genomic_DNA"/>
</dbReference>
<dbReference type="AlphaFoldDB" id="A0AAV7L163"/>
<comment type="caution">
    <text evidence="1">The sequence shown here is derived from an EMBL/GenBank/DDBJ whole genome shotgun (WGS) entry which is preliminary data.</text>
</comment>
<accession>A0AAV7L163</accession>
<proteinExistence type="predicted"/>
<organism evidence="1 2">
    <name type="scientific">Pleurodeles waltl</name>
    <name type="common">Iberian ribbed newt</name>
    <dbReference type="NCBI Taxonomy" id="8319"/>
    <lineage>
        <taxon>Eukaryota</taxon>
        <taxon>Metazoa</taxon>
        <taxon>Chordata</taxon>
        <taxon>Craniata</taxon>
        <taxon>Vertebrata</taxon>
        <taxon>Euteleostomi</taxon>
        <taxon>Amphibia</taxon>
        <taxon>Batrachia</taxon>
        <taxon>Caudata</taxon>
        <taxon>Salamandroidea</taxon>
        <taxon>Salamandridae</taxon>
        <taxon>Pleurodelinae</taxon>
        <taxon>Pleurodeles</taxon>
    </lineage>
</organism>
<protein>
    <submittedName>
        <fullName evidence="1">Uncharacterized protein</fullName>
    </submittedName>
</protein>
<dbReference type="Proteomes" id="UP001066276">
    <property type="component" value="Chromosome 12"/>
</dbReference>